<dbReference type="InterPro" id="IPR011006">
    <property type="entry name" value="CheY-like_superfamily"/>
</dbReference>
<dbReference type="InterPro" id="IPR004358">
    <property type="entry name" value="Sig_transdc_His_kin-like_C"/>
</dbReference>
<dbReference type="Gene3D" id="3.30.450.20">
    <property type="entry name" value="PAS domain"/>
    <property type="match status" value="2"/>
</dbReference>
<dbReference type="SUPFAM" id="SSF52172">
    <property type="entry name" value="CheY-like"/>
    <property type="match status" value="2"/>
</dbReference>
<name>A0A4S3JZL3_9GAMM</name>
<dbReference type="PANTHER" id="PTHR43047">
    <property type="entry name" value="TWO-COMPONENT HISTIDINE PROTEIN KINASE"/>
    <property type="match status" value="1"/>
</dbReference>
<dbReference type="GO" id="GO:0005886">
    <property type="term" value="C:plasma membrane"/>
    <property type="evidence" value="ECO:0007669"/>
    <property type="project" value="UniProtKB-ARBA"/>
</dbReference>
<dbReference type="InterPro" id="IPR036890">
    <property type="entry name" value="HATPase_C_sf"/>
</dbReference>
<dbReference type="PANTHER" id="PTHR43047:SF72">
    <property type="entry name" value="OSMOSENSING HISTIDINE PROTEIN KINASE SLN1"/>
    <property type="match status" value="1"/>
</dbReference>
<dbReference type="InterPro" id="IPR003661">
    <property type="entry name" value="HisK_dim/P_dom"/>
</dbReference>
<organism evidence="10 11">
    <name type="scientific">Panacagrimonas perspica</name>
    <dbReference type="NCBI Taxonomy" id="381431"/>
    <lineage>
        <taxon>Bacteria</taxon>
        <taxon>Pseudomonadati</taxon>
        <taxon>Pseudomonadota</taxon>
        <taxon>Gammaproteobacteria</taxon>
        <taxon>Nevskiales</taxon>
        <taxon>Nevskiaceae</taxon>
        <taxon>Panacagrimonas</taxon>
    </lineage>
</organism>
<evidence type="ECO:0000256" key="1">
    <source>
        <dbReference type="ARBA" id="ARBA00000085"/>
    </source>
</evidence>
<dbReference type="EMBL" id="SOBT01000009">
    <property type="protein sequence ID" value="TDU28485.1"/>
    <property type="molecule type" value="Genomic_DNA"/>
</dbReference>
<gene>
    <name evidence="10" type="ORF">DFR24_2857</name>
</gene>
<dbReference type="SMART" id="SM00448">
    <property type="entry name" value="REC"/>
    <property type="match status" value="1"/>
</dbReference>
<dbReference type="InterPro" id="IPR000014">
    <property type="entry name" value="PAS"/>
</dbReference>
<dbReference type="SUPFAM" id="SSF55785">
    <property type="entry name" value="PYP-like sensor domain (PAS domain)"/>
    <property type="match status" value="2"/>
</dbReference>
<feature type="domain" description="Histidine kinase" evidence="7">
    <location>
        <begin position="453"/>
        <end position="669"/>
    </location>
</feature>
<keyword evidence="11" id="KW-1185">Reference proteome</keyword>
<dbReference type="GO" id="GO:0000155">
    <property type="term" value="F:phosphorelay sensor kinase activity"/>
    <property type="evidence" value="ECO:0007669"/>
    <property type="project" value="InterPro"/>
</dbReference>
<comment type="catalytic activity">
    <reaction evidence="1">
        <text>ATP + protein L-histidine = ADP + protein N-phospho-L-histidine.</text>
        <dbReference type="EC" id="2.7.13.3"/>
    </reaction>
</comment>
<dbReference type="PROSITE" id="PS50113">
    <property type="entry name" value="PAC"/>
    <property type="match status" value="1"/>
</dbReference>
<dbReference type="InterPro" id="IPR000700">
    <property type="entry name" value="PAS-assoc_C"/>
</dbReference>
<dbReference type="InterPro" id="IPR001789">
    <property type="entry name" value="Sig_transdc_resp-reg_receiver"/>
</dbReference>
<feature type="domain" description="PAC" evidence="9">
    <location>
        <begin position="386"/>
        <end position="442"/>
    </location>
</feature>
<dbReference type="Pfam" id="PF02518">
    <property type="entry name" value="HATPase_c"/>
    <property type="match status" value="1"/>
</dbReference>
<dbReference type="Gene3D" id="1.10.287.130">
    <property type="match status" value="1"/>
</dbReference>
<keyword evidence="5" id="KW-0418">Kinase</keyword>
<dbReference type="InterPro" id="IPR005467">
    <property type="entry name" value="His_kinase_dom"/>
</dbReference>
<evidence type="ECO:0000313" key="11">
    <source>
        <dbReference type="Proteomes" id="UP000295341"/>
    </source>
</evidence>
<dbReference type="AlphaFoldDB" id="A0A4S3JZL3"/>
<dbReference type="SMART" id="SM00388">
    <property type="entry name" value="HisKA"/>
    <property type="match status" value="1"/>
</dbReference>
<evidence type="ECO:0000256" key="2">
    <source>
        <dbReference type="ARBA" id="ARBA00012438"/>
    </source>
</evidence>
<feature type="modified residue" description="4-aspartylphosphate" evidence="6">
    <location>
        <position position="80"/>
    </location>
</feature>
<dbReference type="InterPro" id="IPR013655">
    <property type="entry name" value="PAS_fold_3"/>
</dbReference>
<evidence type="ECO:0000259" key="7">
    <source>
        <dbReference type="PROSITE" id="PS50109"/>
    </source>
</evidence>
<dbReference type="OrthoDB" id="9768069at2"/>
<proteinExistence type="predicted"/>
<evidence type="ECO:0000256" key="6">
    <source>
        <dbReference type="PROSITE-ProRule" id="PRU00169"/>
    </source>
</evidence>
<accession>A0A4S3JZL3</accession>
<evidence type="ECO:0000259" key="9">
    <source>
        <dbReference type="PROSITE" id="PS50113"/>
    </source>
</evidence>
<dbReference type="FunFam" id="3.30.565.10:FF:000006">
    <property type="entry name" value="Sensor histidine kinase WalK"/>
    <property type="match status" value="1"/>
</dbReference>
<dbReference type="Gene3D" id="3.30.565.10">
    <property type="entry name" value="Histidine kinase-like ATPase, C-terminal domain"/>
    <property type="match status" value="1"/>
</dbReference>
<keyword evidence="3 6" id="KW-0597">Phosphoprotein</keyword>
<dbReference type="PRINTS" id="PR00344">
    <property type="entry name" value="BCTRLSENSOR"/>
</dbReference>
<dbReference type="GO" id="GO:0009927">
    <property type="term" value="F:histidine phosphotransfer kinase activity"/>
    <property type="evidence" value="ECO:0007669"/>
    <property type="project" value="TreeGrafter"/>
</dbReference>
<dbReference type="InterPro" id="IPR003594">
    <property type="entry name" value="HATPase_dom"/>
</dbReference>
<dbReference type="CDD" id="cd00130">
    <property type="entry name" value="PAS"/>
    <property type="match status" value="1"/>
</dbReference>
<evidence type="ECO:0000313" key="10">
    <source>
        <dbReference type="EMBL" id="TDU28485.1"/>
    </source>
</evidence>
<dbReference type="SUPFAM" id="SSF47384">
    <property type="entry name" value="Homodimeric domain of signal transducing histidine kinase"/>
    <property type="match status" value="1"/>
</dbReference>
<sequence length="817" mass="90158">MQRAQRPEYPGVPVADVPRDVAAPRTDIRVLQLERDPVEAERTQARIDQALPGCLFTVVDHEQAFRDQLSDTAFDLILADDDLPAFDARAALEIAKELAPGIPFVLICGALGEESALDLLRNGATDHVSKQRLDRLPMVVRRALDALREHRHRVAAERALYEAEAHYRMLISALKDYVVIGLDRRGQIRSCNNAARQILGCDPASLVGLDASRIFEASDPGLDLPTGLEQAAQAGSVADDRWVITPGGKRIFASIVTTAIRDGDQRLIGFSKLLRDRSSARRTAEILQVAQAEARRDLSHRAAAESALRENSERLGAALEAAAAGTFRWDFSSNGIRCDAALETLLGLQTSLGTRSFRSLLPLIHVDDRAPMAEALRHSRVRGTDFDQEFRLARYGQRADREPERWMQARGKTFVERGMPVYMTGACVDVTERRQAEAALRDADRRKSEFLAILAHELRNPLAPIRSSLDAMRLSTDPAVQLDIRDRMDRQVQHMVRLIDDLMDLSRIDHGRITLERRQVDLAVAVRSALDASTPLIHARAHRVVLQLPPAPVYAQADETRIVQVICNLLNNAASYTDPGGRIEVSVRREDGDAVIEVSDTGMGIDADMQARIFQSFTRIKASSVNPGGLGIGLSICSQLIRLHGGSIAVHSAGRGHGSVFTVRLPALVRPLETPQKRTEPEHADPLRILVADDNVDAAEALGVTLQCLGHDCRTVTRSTAVIGTLREYRPDVLLMDIGMPELDGYAVCRLLRGAEDLQGRLPFIVAVTGWGEEADRRRTRQEGFDLHLVKPVGLKDLQKTLATAREARRRPTSPGR</sequence>
<evidence type="ECO:0000256" key="3">
    <source>
        <dbReference type="ARBA" id="ARBA00022553"/>
    </source>
</evidence>
<feature type="domain" description="Response regulatory" evidence="8">
    <location>
        <begin position="688"/>
        <end position="806"/>
    </location>
</feature>
<dbReference type="SMART" id="SM00387">
    <property type="entry name" value="HATPase_c"/>
    <property type="match status" value="1"/>
</dbReference>
<dbReference type="Pfam" id="PF00072">
    <property type="entry name" value="Response_reg"/>
    <property type="match status" value="1"/>
</dbReference>
<dbReference type="SUPFAM" id="SSF55874">
    <property type="entry name" value="ATPase domain of HSP90 chaperone/DNA topoisomerase II/histidine kinase"/>
    <property type="match status" value="1"/>
</dbReference>
<dbReference type="InterPro" id="IPR036097">
    <property type="entry name" value="HisK_dim/P_sf"/>
</dbReference>
<comment type="caution">
    <text evidence="10">The sequence shown here is derived from an EMBL/GenBank/DDBJ whole genome shotgun (WGS) entry which is preliminary data.</text>
</comment>
<feature type="domain" description="Response regulatory" evidence="8">
    <location>
        <begin position="29"/>
        <end position="145"/>
    </location>
</feature>
<evidence type="ECO:0000259" key="8">
    <source>
        <dbReference type="PROSITE" id="PS50110"/>
    </source>
</evidence>
<keyword evidence="4" id="KW-0808">Transferase</keyword>
<dbReference type="NCBIfam" id="TIGR00229">
    <property type="entry name" value="sensory_box"/>
    <property type="match status" value="1"/>
</dbReference>
<dbReference type="Pfam" id="PF08447">
    <property type="entry name" value="PAS_3"/>
    <property type="match status" value="1"/>
</dbReference>
<dbReference type="Pfam" id="PF13426">
    <property type="entry name" value="PAS_9"/>
    <property type="match status" value="1"/>
</dbReference>
<dbReference type="Proteomes" id="UP000295341">
    <property type="component" value="Unassembled WGS sequence"/>
</dbReference>
<feature type="modified residue" description="4-aspartylphosphate" evidence="6">
    <location>
        <position position="737"/>
    </location>
</feature>
<dbReference type="SMART" id="SM00091">
    <property type="entry name" value="PAS"/>
    <property type="match status" value="2"/>
</dbReference>
<evidence type="ECO:0000256" key="5">
    <source>
        <dbReference type="ARBA" id="ARBA00022777"/>
    </source>
</evidence>
<dbReference type="CDD" id="cd00082">
    <property type="entry name" value="HisKA"/>
    <property type="match status" value="1"/>
</dbReference>
<dbReference type="Gene3D" id="3.40.50.2300">
    <property type="match status" value="2"/>
</dbReference>
<dbReference type="PROSITE" id="PS50109">
    <property type="entry name" value="HIS_KIN"/>
    <property type="match status" value="1"/>
</dbReference>
<reference evidence="10 11" key="1">
    <citation type="submission" date="2019-03" db="EMBL/GenBank/DDBJ databases">
        <title>Genomic Encyclopedia of Type Strains, Phase IV (KMG-IV): sequencing the most valuable type-strain genomes for metagenomic binning, comparative biology and taxonomic classification.</title>
        <authorList>
            <person name="Goeker M."/>
        </authorList>
    </citation>
    <scope>NUCLEOTIDE SEQUENCE [LARGE SCALE GENOMIC DNA]</scope>
    <source>
        <strain evidence="10 11">DSM 26377</strain>
    </source>
</reference>
<dbReference type="PROSITE" id="PS50110">
    <property type="entry name" value="RESPONSE_REGULATORY"/>
    <property type="match status" value="2"/>
</dbReference>
<dbReference type="RefSeq" id="WP_133882030.1">
    <property type="nucleotide sequence ID" value="NZ_MWIN01000037.1"/>
</dbReference>
<dbReference type="EC" id="2.7.13.3" evidence="2"/>
<dbReference type="InterPro" id="IPR035965">
    <property type="entry name" value="PAS-like_dom_sf"/>
</dbReference>
<evidence type="ECO:0000256" key="4">
    <source>
        <dbReference type="ARBA" id="ARBA00022679"/>
    </source>
</evidence>
<dbReference type="Pfam" id="PF00512">
    <property type="entry name" value="HisKA"/>
    <property type="match status" value="1"/>
</dbReference>
<protein>
    <recommendedName>
        <fullName evidence="2">histidine kinase</fullName>
        <ecNumber evidence="2">2.7.13.3</ecNumber>
    </recommendedName>
</protein>